<accession>A0A8J4XYQ3</accession>
<name>A0A8J4XYQ3_CHIOP</name>
<dbReference type="AlphaFoldDB" id="A0A8J4XYQ3"/>
<feature type="region of interest" description="Disordered" evidence="1">
    <location>
        <begin position="78"/>
        <end position="148"/>
    </location>
</feature>
<evidence type="ECO:0000313" key="3">
    <source>
        <dbReference type="Proteomes" id="UP000770661"/>
    </source>
</evidence>
<sequence>MAENGGLNRVCQSWRQSPMLRVLAVPAFIGETKSHPPLGSGASGTSTDWQTRSQNPHFLAIRVFEAQATQKRIKTFKIYTQAPTPPGGYVEGPPPTTTNRPSAHRAPQPRSRAFFDHRTRATVSSRDLRGTSHAPSPTQSWAPPKATQQLRDPALLGQKVAGENATPGPCTTAAYFPTLNVRNDEGSVGYYFQRNRLIILKYYLIWYIALSLLLETPRRMQLNHTCFTRKSNGPCNMIQSRDPLHQEPFIFSNIYLHTCVVLSAHTKLLMTFPYFGLSHNAQADDGLFPLVRHALNYLVTNITYPLSWVTHRLHAHPFSVTEPAVKMPNLTVTNNQDFTFGHITRMCPSTRSTWTFTSTLKRTYLYFLLLHNAFQFVHFTCKAPFQVFDRLQNSLKRRTTPFTTLSLDPSTSFNLSLLHSYHTTTLNPSINTQHHFTLRLHNTPHHRRSHSNPES</sequence>
<evidence type="ECO:0000256" key="1">
    <source>
        <dbReference type="SAM" id="MobiDB-lite"/>
    </source>
</evidence>
<gene>
    <name evidence="2" type="ORF">GWK47_010195</name>
</gene>
<dbReference type="Proteomes" id="UP000770661">
    <property type="component" value="Unassembled WGS sequence"/>
</dbReference>
<protein>
    <submittedName>
        <fullName evidence="2">Uncharacterized protein</fullName>
    </submittedName>
</protein>
<feature type="compositionally biased region" description="Polar residues" evidence="1">
    <location>
        <begin position="133"/>
        <end position="148"/>
    </location>
</feature>
<evidence type="ECO:0000313" key="2">
    <source>
        <dbReference type="EMBL" id="KAG0716232.1"/>
    </source>
</evidence>
<comment type="caution">
    <text evidence="2">The sequence shown here is derived from an EMBL/GenBank/DDBJ whole genome shotgun (WGS) entry which is preliminary data.</text>
</comment>
<keyword evidence="3" id="KW-1185">Reference proteome</keyword>
<reference evidence="2" key="1">
    <citation type="submission" date="2020-07" db="EMBL/GenBank/DDBJ databases">
        <title>The High-quality genome of the commercially important snow crab, Chionoecetes opilio.</title>
        <authorList>
            <person name="Jeong J.-H."/>
            <person name="Ryu S."/>
        </authorList>
    </citation>
    <scope>NUCLEOTIDE SEQUENCE</scope>
    <source>
        <strain evidence="2">MADBK_172401_WGS</strain>
        <tissue evidence="2">Digestive gland</tissue>
    </source>
</reference>
<organism evidence="2 3">
    <name type="scientific">Chionoecetes opilio</name>
    <name type="common">Atlantic snow crab</name>
    <name type="synonym">Cancer opilio</name>
    <dbReference type="NCBI Taxonomy" id="41210"/>
    <lineage>
        <taxon>Eukaryota</taxon>
        <taxon>Metazoa</taxon>
        <taxon>Ecdysozoa</taxon>
        <taxon>Arthropoda</taxon>
        <taxon>Crustacea</taxon>
        <taxon>Multicrustacea</taxon>
        <taxon>Malacostraca</taxon>
        <taxon>Eumalacostraca</taxon>
        <taxon>Eucarida</taxon>
        <taxon>Decapoda</taxon>
        <taxon>Pleocyemata</taxon>
        <taxon>Brachyura</taxon>
        <taxon>Eubrachyura</taxon>
        <taxon>Majoidea</taxon>
        <taxon>Majidae</taxon>
        <taxon>Chionoecetes</taxon>
    </lineage>
</organism>
<proteinExistence type="predicted"/>
<dbReference type="EMBL" id="JACEEZ010019014">
    <property type="protein sequence ID" value="KAG0716232.1"/>
    <property type="molecule type" value="Genomic_DNA"/>
</dbReference>